<organism evidence="2">
    <name type="scientific">bioreactor metagenome</name>
    <dbReference type="NCBI Taxonomy" id="1076179"/>
    <lineage>
        <taxon>unclassified sequences</taxon>
        <taxon>metagenomes</taxon>
        <taxon>ecological metagenomes</taxon>
    </lineage>
</organism>
<comment type="caution">
    <text evidence="2">The sequence shown here is derived from an EMBL/GenBank/DDBJ whole genome shotgun (WGS) entry which is preliminary data.</text>
</comment>
<accession>A0A645HRD8</accession>
<proteinExistence type="predicted"/>
<feature type="transmembrane region" description="Helical" evidence="1">
    <location>
        <begin position="20"/>
        <end position="38"/>
    </location>
</feature>
<dbReference type="EMBL" id="VSSQ01097841">
    <property type="protein sequence ID" value="MPN41032.1"/>
    <property type="molecule type" value="Genomic_DNA"/>
</dbReference>
<protein>
    <submittedName>
        <fullName evidence="2">Uncharacterized protein</fullName>
    </submittedName>
</protein>
<keyword evidence="1" id="KW-1133">Transmembrane helix</keyword>
<dbReference type="AlphaFoldDB" id="A0A645HRD8"/>
<sequence length="89" mass="10235">MNEAEKNKIIARPTTTIERILTIVIMTGGVVFSQLIFWEMICEYKFSSHLFAICLLVGPGSLGWGLSNYKTSKFWDSYYGKRITFRSTK</sequence>
<reference evidence="2" key="1">
    <citation type="submission" date="2019-08" db="EMBL/GenBank/DDBJ databases">
        <authorList>
            <person name="Kucharzyk K."/>
            <person name="Murdoch R.W."/>
            <person name="Higgins S."/>
            <person name="Loffler F."/>
        </authorList>
    </citation>
    <scope>NUCLEOTIDE SEQUENCE</scope>
</reference>
<evidence type="ECO:0000313" key="2">
    <source>
        <dbReference type="EMBL" id="MPN41032.1"/>
    </source>
</evidence>
<keyword evidence="1" id="KW-0472">Membrane</keyword>
<gene>
    <name evidence="2" type="ORF">SDC9_188572</name>
</gene>
<evidence type="ECO:0000256" key="1">
    <source>
        <dbReference type="SAM" id="Phobius"/>
    </source>
</evidence>
<name>A0A645HRD8_9ZZZZ</name>
<feature type="transmembrane region" description="Helical" evidence="1">
    <location>
        <begin position="50"/>
        <end position="69"/>
    </location>
</feature>
<keyword evidence="1" id="KW-0812">Transmembrane</keyword>